<protein>
    <recommendedName>
        <fullName evidence="1">RNA helicase</fullName>
        <ecNumber evidence="1">3.6.4.13</ecNumber>
    </recommendedName>
</protein>
<dbReference type="PROSITE" id="PS51192">
    <property type="entry name" value="HELICASE_ATP_BIND_1"/>
    <property type="match status" value="1"/>
</dbReference>
<name>O97031_DUGJA</name>
<feature type="domain" description="Helicase C-terminal" evidence="11">
    <location>
        <begin position="439"/>
        <end position="600"/>
    </location>
</feature>
<organism evidence="13">
    <name type="scientific">Dugesia japonica</name>
    <name type="common">Planarian</name>
    <dbReference type="NCBI Taxonomy" id="6161"/>
    <lineage>
        <taxon>Eukaryota</taxon>
        <taxon>Metazoa</taxon>
        <taxon>Spiralia</taxon>
        <taxon>Lophotrochozoa</taxon>
        <taxon>Platyhelminthes</taxon>
        <taxon>Rhabditophora</taxon>
        <taxon>Seriata</taxon>
        <taxon>Tricladida</taxon>
        <taxon>Continenticola</taxon>
        <taxon>Geoplanoidea</taxon>
        <taxon>Dugesiidae</taxon>
        <taxon>Dugesia</taxon>
    </lineage>
</organism>
<evidence type="ECO:0000256" key="2">
    <source>
        <dbReference type="ARBA" id="ARBA00022741"/>
    </source>
</evidence>
<keyword evidence="2 8" id="KW-0547">Nucleotide-binding</keyword>
<dbReference type="InterPro" id="IPR001650">
    <property type="entry name" value="Helicase_C-like"/>
</dbReference>
<feature type="compositionally biased region" description="Polar residues" evidence="9">
    <location>
        <begin position="22"/>
        <end position="35"/>
    </location>
</feature>
<feature type="region of interest" description="Disordered" evidence="9">
    <location>
        <begin position="22"/>
        <end position="147"/>
    </location>
</feature>
<dbReference type="PANTHER" id="PTHR47958">
    <property type="entry name" value="ATP-DEPENDENT RNA HELICASE DBP3"/>
    <property type="match status" value="1"/>
</dbReference>
<evidence type="ECO:0000313" key="13">
    <source>
        <dbReference type="EMBL" id="BAA34993.1"/>
    </source>
</evidence>
<dbReference type="Gene3D" id="3.40.50.300">
    <property type="entry name" value="P-loop containing nucleotide triphosphate hydrolases"/>
    <property type="match status" value="2"/>
</dbReference>
<dbReference type="SUPFAM" id="SSF52540">
    <property type="entry name" value="P-loop containing nucleoside triphosphate hydrolases"/>
    <property type="match status" value="1"/>
</dbReference>
<dbReference type="SMART" id="SM00490">
    <property type="entry name" value="HELICc"/>
    <property type="match status" value="1"/>
</dbReference>
<feature type="compositionally biased region" description="Polar residues" evidence="9">
    <location>
        <begin position="643"/>
        <end position="659"/>
    </location>
</feature>
<feature type="short sequence motif" description="Q motif" evidence="7">
    <location>
        <begin position="211"/>
        <end position="239"/>
    </location>
</feature>
<dbReference type="PROSITE" id="PS00039">
    <property type="entry name" value="DEAD_ATP_HELICASE"/>
    <property type="match status" value="1"/>
</dbReference>
<feature type="domain" description="DEAD-box RNA helicase Q" evidence="12">
    <location>
        <begin position="211"/>
        <end position="239"/>
    </location>
</feature>
<dbReference type="GO" id="GO:0003676">
    <property type="term" value="F:nucleic acid binding"/>
    <property type="evidence" value="ECO:0007669"/>
    <property type="project" value="InterPro"/>
</dbReference>
<sequence length="726" mass="81220">MSFNPKNANNGLEKNFSNLTCQDNSAQKAPSNNNEDTQKYVPPHLRNKPKSFSSDNLNNCETRNYGDNQRGQVNWRNNGSKVTRGGNSRGRGGSHGFDRSNSYQETDWSRNQKDKMNRTNSSDSTRPYSTQRSFEGPSRTNRFDNDDSFYSRSNFSSIAEASWDAQQPQNLRLEKELFIGQNSGINFDQYDNIPVNTTGPQWSHDGYTGVTSFLELKLHPIVSHNISLTQYTRPTPVQRYAVPIIMQRRDLMACAQTGSGKTAAFLIPLLSMMYQDGPGNSLSHSGYKKEYPVALILAPTRELAVQIYDEARKFSYRSLVRPCVVYGGRDIRGQLQDISQGCNMLVATPGRLSDMLERCKIGLDCIRYLVLDEADRMLDMGFEPQIRKIVEQTNMPPPGQRQTLMFSATFPREIQMLASDFLKDYLFLRVGKVGSTSQNITQRIVYVDENEKRDHLLDILTDIDSDSLILVFVETKRGADALEGFLHTEGSCVASIHGDRSQSDRELALQSFREGSTPILVATRVAARGLDIPNVKFVINYDLPTDIEEYVHRIGRTGRVGNLGEAISFYTDKNNNVAKELVDILLEANQIVPDWLRDKIGEAHRQMQMKQQQKSMLQQQKRYMSGSGGSSSTSSGAGGANSVLPSYSNNCRDYRQTQQHSRHARSARISYDDSSSFNSSMRNKPAAAVSFSSLGSACSLVVISTSNNGAAKANPPPTSDSWWDAD</sequence>
<feature type="compositionally biased region" description="Low complexity" evidence="9">
    <location>
        <begin position="607"/>
        <end position="621"/>
    </location>
</feature>
<dbReference type="SMART" id="SM00487">
    <property type="entry name" value="DEXDc"/>
    <property type="match status" value="1"/>
</dbReference>
<comment type="catalytic activity">
    <reaction evidence="6">
        <text>ATP + H2O = ADP + phosphate + H(+)</text>
        <dbReference type="Rhea" id="RHEA:13065"/>
        <dbReference type="ChEBI" id="CHEBI:15377"/>
        <dbReference type="ChEBI" id="CHEBI:15378"/>
        <dbReference type="ChEBI" id="CHEBI:30616"/>
        <dbReference type="ChEBI" id="CHEBI:43474"/>
        <dbReference type="ChEBI" id="CHEBI:456216"/>
        <dbReference type="EC" id="3.6.4.13"/>
    </reaction>
</comment>
<evidence type="ECO:0000256" key="1">
    <source>
        <dbReference type="ARBA" id="ARBA00012552"/>
    </source>
</evidence>
<dbReference type="Pfam" id="PF00271">
    <property type="entry name" value="Helicase_C"/>
    <property type="match status" value="1"/>
</dbReference>
<dbReference type="InterPro" id="IPR011545">
    <property type="entry name" value="DEAD/DEAH_box_helicase_dom"/>
</dbReference>
<gene>
    <name evidence="13" type="primary">DjvlgA</name>
</gene>
<evidence type="ECO:0000256" key="8">
    <source>
        <dbReference type="RuleBase" id="RU000492"/>
    </source>
</evidence>
<evidence type="ECO:0000259" key="11">
    <source>
        <dbReference type="PROSITE" id="PS51194"/>
    </source>
</evidence>
<comment type="similarity">
    <text evidence="8">Belongs to the DEAD box helicase family.</text>
</comment>
<dbReference type="PROSITE" id="PS51195">
    <property type="entry name" value="Q_MOTIF"/>
    <property type="match status" value="1"/>
</dbReference>
<evidence type="ECO:0000256" key="3">
    <source>
        <dbReference type="ARBA" id="ARBA00022801"/>
    </source>
</evidence>
<evidence type="ECO:0000256" key="6">
    <source>
        <dbReference type="ARBA" id="ARBA00047984"/>
    </source>
</evidence>
<evidence type="ECO:0000256" key="7">
    <source>
        <dbReference type="PROSITE-ProRule" id="PRU00552"/>
    </source>
</evidence>
<keyword evidence="4 8" id="KW-0347">Helicase</keyword>
<keyword evidence="3 8" id="KW-0378">Hydrolase</keyword>
<dbReference type="InterPro" id="IPR000629">
    <property type="entry name" value="RNA-helicase_DEAD-box_CS"/>
</dbReference>
<feature type="region of interest" description="Disordered" evidence="9">
    <location>
        <begin position="705"/>
        <end position="726"/>
    </location>
</feature>
<keyword evidence="5 8" id="KW-0067">ATP-binding</keyword>
<accession>O97031</accession>
<feature type="compositionally biased region" description="Polar residues" evidence="9">
    <location>
        <begin position="118"/>
        <end position="133"/>
    </location>
</feature>
<dbReference type="AlphaFoldDB" id="O97031"/>
<evidence type="ECO:0000259" key="12">
    <source>
        <dbReference type="PROSITE" id="PS51195"/>
    </source>
</evidence>
<dbReference type="FunFam" id="3.40.50.300:FF:000008">
    <property type="entry name" value="ATP-dependent RNA helicase RhlB"/>
    <property type="match status" value="1"/>
</dbReference>
<dbReference type="InterPro" id="IPR027417">
    <property type="entry name" value="P-loop_NTPase"/>
</dbReference>
<dbReference type="GO" id="GO:0005524">
    <property type="term" value="F:ATP binding"/>
    <property type="evidence" value="ECO:0007669"/>
    <property type="project" value="UniProtKB-KW"/>
</dbReference>
<dbReference type="InterPro" id="IPR014014">
    <property type="entry name" value="RNA_helicase_DEAD_Q_motif"/>
</dbReference>
<dbReference type="Pfam" id="PF00270">
    <property type="entry name" value="DEAD"/>
    <property type="match status" value="1"/>
</dbReference>
<dbReference type="FunFam" id="3.40.50.300:FF:000397">
    <property type="entry name" value="Probable ATP-dependent RNA helicase DDX4"/>
    <property type="match status" value="1"/>
</dbReference>
<dbReference type="GO" id="GO:0016787">
    <property type="term" value="F:hydrolase activity"/>
    <property type="evidence" value="ECO:0007669"/>
    <property type="project" value="UniProtKB-KW"/>
</dbReference>
<dbReference type="EMBL" id="AB017002">
    <property type="protein sequence ID" value="BAA34993.1"/>
    <property type="molecule type" value="mRNA"/>
</dbReference>
<dbReference type="GO" id="GO:0003724">
    <property type="term" value="F:RNA helicase activity"/>
    <property type="evidence" value="ECO:0007669"/>
    <property type="project" value="UniProtKB-EC"/>
</dbReference>
<evidence type="ECO:0000256" key="4">
    <source>
        <dbReference type="ARBA" id="ARBA00022806"/>
    </source>
</evidence>
<feature type="domain" description="Helicase ATP-binding" evidence="10">
    <location>
        <begin position="242"/>
        <end position="428"/>
    </location>
</feature>
<feature type="compositionally biased region" description="Polar residues" evidence="9">
    <location>
        <begin position="50"/>
        <end position="81"/>
    </location>
</feature>
<dbReference type="PROSITE" id="PS51194">
    <property type="entry name" value="HELICASE_CTER"/>
    <property type="match status" value="1"/>
</dbReference>
<dbReference type="EC" id="3.6.4.13" evidence="1"/>
<reference evidence="13" key="1">
    <citation type="journal article" date="1999" name="Dev. Biol.">
        <title>Expression of vasa(vas)-related genes in germline cells and totipotent somatic stem cells of planarians.</title>
        <authorList>
            <person name="Shibata N."/>
            <person name="Umesono Y."/>
            <person name="Orii H."/>
            <person name="Sakurai T."/>
            <person name="Watanabe K."/>
            <person name="Agata K."/>
        </authorList>
    </citation>
    <scope>NUCLEOTIDE SEQUENCE</scope>
    <source>
        <strain evidence="13">GI</strain>
    </source>
</reference>
<dbReference type="InterPro" id="IPR014001">
    <property type="entry name" value="Helicase_ATP-bd"/>
</dbReference>
<evidence type="ECO:0000256" key="9">
    <source>
        <dbReference type="SAM" id="MobiDB-lite"/>
    </source>
</evidence>
<dbReference type="CDD" id="cd18787">
    <property type="entry name" value="SF2_C_DEAD"/>
    <property type="match status" value="1"/>
</dbReference>
<feature type="compositionally biased region" description="Basic and acidic residues" evidence="9">
    <location>
        <begin position="107"/>
        <end position="117"/>
    </location>
</feature>
<evidence type="ECO:0000259" key="10">
    <source>
        <dbReference type="PROSITE" id="PS51192"/>
    </source>
</evidence>
<evidence type="ECO:0000256" key="5">
    <source>
        <dbReference type="ARBA" id="ARBA00022840"/>
    </source>
</evidence>
<proteinExistence type="evidence at transcript level"/>
<feature type="region of interest" description="Disordered" evidence="9">
    <location>
        <begin position="607"/>
        <end position="679"/>
    </location>
</feature>